<dbReference type="Proteomes" id="UP000034739">
    <property type="component" value="Unassembled WGS sequence"/>
</dbReference>
<name>A0A0G1U338_9BACT</name>
<proteinExistence type="predicted"/>
<evidence type="ECO:0000313" key="1">
    <source>
        <dbReference type="EMBL" id="KKU88487.1"/>
    </source>
</evidence>
<accession>A0A0G1U338</accession>
<evidence type="ECO:0000313" key="2">
    <source>
        <dbReference type="Proteomes" id="UP000034739"/>
    </source>
</evidence>
<gene>
    <name evidence="1" type="ORF">UY16_C0006G0002</name>
</gene>
<protein>
    <submittedName>
        <fullName evidence="1">Uncharacterized protein</fullName>
    </submittedName>
</protein>
<dbReference type="EMBL" id="LCOY01000006">
    <property type="protein sequence ID" value="KKU88487.1"/>
    <property type="molecule type" value="Genomic_DNA"/>
</dbReference>
<sequence length="1313" mass="146550">MEEAYSAFVDLAVRLKTMKATSAYDSFTFALLKFLPFDPKVVPTEEVVRRLTELSDFIARNFTQDPQIFQRPAEDLAEELLPVIDDWIHNNRLHYKFTRQMWASAYAALSAKERSRTGGNAQYPLDMSEGGLVQTKAGLTRFLALQLTWHPVLTALYDASAQTFAEILGMPMVNVLHSPTEWPIVVYPFDEIGDTETDNPNSSAVAHVAIYEGYVAVDSTYLERYSYPGYTGEEFAANLQSSMDHEFVHQILSDIKVDKHIVKPIDEGLAVLGQTLAYQHRYGEPLPADTVTDEYRGYYEQSPSLFRASADHFTDLLKAAMHIKNIKNIRNAPENMTDAERVSYQQNFNFQSLIGFLSAILTRTLQEEYNPAAAVAFTTSLFEQVISAIAGKSPQKAMDSTLLAGIVAKAGGVPVTTHPILDMMQRADDPFFSPIVQNLAVWYLDGYSAGSTEIPRDRYLALIGLLLDRFSMLEDYLQQRLLYGLHIEDLPDILPLMPGHMFSLAPDEAYGLRRMFIDKYQKWYTDERLVRLISSLLQSGDENQVFNALKIVEGLDFKHRGVFLPSIEAIESENENIIQMKTWILNGPMGYFRDCLSDAGVVSRVYAADGGGGGNGCSWMLRPPVRVIGEWLRGMVRRPGLRAEDMTKPLADAIERLLRKQSGEQKGKGETIHIYVPFLANNILQSQSVIVRMPPTTITNQFGLSMPPMMGESTVTAKNTLPALSAILESRPNWSDVNTGSREVKIMPWDSISLYASTGDINTSNDYTFSFVRKAYAADGSPGGSGGSGGGCRILRVLIPFVRSTEGFVRNTLHRVPVYAIGEWVRNLLQPKQAEPESEELEGTIGGGEVEDAAQPNPDVQQAIRVAAAQIPKSMHRYYYPFSGLDVGPMTALKGWGDATYLDIDPELADAVRRYAAEHNIQVDVRTQSASDFTTEKKVGLLILLNPNDSTGKEFESLADNGYVFTNNWTGAATDLVANPSYRLLGAIVKDDQGQYVMDRDAQGYFQEVTSDDEWKAYAGNVIQYMAYEKAKKLLESNEGYRRYVVEGKVLEGYKAFYEENRVPTTTVSVYNGDFLHPPPHRKSVGGAYFLFQKIVPHRTLFSRFGAIPSAIIDWLRGVVRLPRLRAEDITKPLADAIKKEVDNCGTGSYRTIPRFYADSLFRGAAGLFHPLKVEEEQSDDDQQERKETAAIDDIAQKSWTHDSRLANSSAIRKQAIPPLNALTTSRRVSVNDGWMRTTGVINRSPNHPAERLVNNSERMDGRMEKNFITSYANTPEEASSNDYVFPFVRKAYAADGSPGGSGGGLDTMYKYC</sequence>
<comment type="caution">
    <text evidence="1">The sequence shown here is derived from an EMBL/GenBank/DDBJ whole genome shotgun (WGS) entry which is preliminary data.</text>
</comment>
<reference evidence="1 2" key="1">
    <citation type="journal article" date="2015" name="Nature">
        <title>rRNA introns, odd ribosomes, and small enigmatic genomes across a large radiation of phyla.</title>
        <authorList>
            <person name="Brown C.T."/>
            <person name="Hug L.A."/>
            <person name="Thomas B.C."/>
            <person name="Sharon I."/>
            <person name="Castelle C.J."/>
            <person name="Singh A."/>
            <person name="Wilkins M.J."/>
            <person name="Williams K.H."/>
            <person name="Banfield J.F."/>
        </authorList>
    </citation>
    <scope>NUCLEOTIDE SEQUENCE [LARGE SCALE GENOMIC DNA]</scope>
</reference>
<organism evidence="1 2">
    <name type="scientific">Candidatus Gottesmanbacteria bacterium GW2011_GWA2_47_9</name>
    <dbReference type="NCBI Taxonomy" id="1618445"/>
    <lineage>
        <taxon>Bacteria</taxon>
        <taxon>Candidatus Gottesmaniibacteriota</taxon>
    </lineage>
</organism>